<dbReference type="GO" id="GO:0016020">
    <property type="term" value="C:membrane"/>
    <property type="evidence" value="ECO:0007669"/>
    <property type="project" value="UniProtKB-SubCell"/>
</dbReference>
<organism evidence="7">
    <name type="scientific">Adineta vaga</name>
    <name type="common">Rotifer</name>
    <name type="synonym">Callidina vaga</name>
    <dbReference type="NCBI Taxonomy" id="104782"/>
    <lineage>
        <taxon>Eukaryota</taxon>
        <taxon>Metazoa</taxon>
        <taxon>Spiralia</taxon>
        <taxon>Gnathifera</taxon>
        <taxon>Rotifera</taxon>
        <taxon>Eurotatoria</taxon>
        <taxon>Bdelloidea</taxon>
        <taxon>Adinetida</taxon>
        <taxon>Adinetidae</taxon>
        <taxon>Adineta</taxon>
    </lineage>
</organism>
<accession>B3G459</accession>
<feature type="transmembrane region" description="Helical" evidence="5">
    <location>
        <begin position="229"/>
        <end position="254"/>
    </location>
</feature>
<dbReference type="InterPro" id="IPR017452">
    <property type="entry name" value="GPCR_Rhodpsn_7TM"/>
</dbReference>
<evidence type="ECO:0000256" key="2">
    <source>
        <dbReference type="ARBA" id="ARBA00022692"/>
    </source>
</evidence>
<keyword evidence="2 5" id="KW-0812">Transmembrane</keyword>
<evidence type="ECO:0000256" key="3">
    <source>
        <dbReference type="ARBA" id="ARBA00022989"/>
    </source>
</evidence>
<feature type="domain" description="G-protein coupled receptors family 1 profile" evidence="6">
    <location>
        <begin position="33"/>
        <end position="280"/>
    </location>
</feature>
<dbReference type="Gene3D" id="1.20.1070.10">
    <property type="entry name" value="Rhodopsin 7-helix transmembrane proteins"/>
    <property type="match status" value="1"/>
</dbReference>
<evidence type="ECO:0000256" key="4">
    <source>
        <dbReference type="ARBA" id="ARBA00023136"/>
    </source>
</evidence>
<evidence type="ECO:0000256" key="1">
    <source>
        <dbReference type="ARBA" id="ARBA00004370"/>
    </source>
</evidence>
<comment type="subcellular location">
    <subcellularLocation>
        <location evidence="1">Membrane</location>
    </subcellularLocation>
</comment>
<feature type="transmembrane region" description="Helical" evidence="5">
    <location>
        <begin position="184"/>
        <end position="208"/>
    </location>
</feature>
<evidence type="ECO:0000259" key="6">
    <source>
        <dbReference type="PROSITE" id="PS50262"/>
    </source>
</evidence>
<dbReference type="PANTHER" id="PTHR46641:SF25">
    <property type="entry name" value="CNMAMIDE RECEPTOR-RELATED"/>
    <property type="match status" value="1"/>
</dbReference>
<feature type="transmembrane region" description="Helical" evidence="5">
    <location>
        <begin position="20"/>
        <end position="42"/>
    </location>
</feature>
<keyword evidence="3 5" id="KW-1133">Transmembrane helix</keyword>
<dbReference type="GO" id="GO:0004930">
    <property type="term" value="F:G protein-coupled receptor activity"/>
    <property type="evidence" value="ECO:0007669"/>
    <property type="project" value="InterPro"/>
</dbReference>
<evidence type="ECO:0000313" key="7">
    <source>
        <dbReference type="EMBL" id="ACD54607.1"/>
    </source>
</evidence>
<dbReference type="PROSITE" id="PS50262">
    <property type="entry name" value="G_PROTEIN_RECEP_F1_2"/>
    <property type="match status" value="1"/>
</dbReference>
<reference evidence="7" key="1">
    <citation type="journal article" date="2008" name="Science">
        <title>Massive horizontal gene transfer in bdelloid rotifers.</title>
        <authorList>
            <person name="Gladyshev E.A."/>
            <person name="Meselson M.S."/>
            <person name="Arkhipova I.R."/>
        </authorList>
    </citation>
    <scope>NUCLEOTIDE SEQUENCE</scope>
</reference>
<dbReference type="InterPro" id="IPR000276">
    <property type="entry name" value="GPCR_Rhodpsn"/>
</dbReference>
<feature type="transmembrane region" description="Helical" evidence="5">
    <location>
        <begin position="137"/>
        <end position="164"/>
    </location>
</feature>
<dbReference type="InterPro" id="IPR052954">
    <property type="entry name" value="GPCR-Ligand_Int"/>
</dbReference>
<dbReference type="PANTHER" id="PTHR46641">
    <property type="entry name" value="FMRFAMIDE RECEPTOR-RELATED"/>
    <property type="match status" value="1"/>
</dbReference>
<dbReference type="AlphaFoldDB" id="B3G459"/>
<feature type="transmembrane region" description="Helical" evidence="5">
    <location>
        <begin position="84"/>
        <end position="104"/>
    </location>
</feature>
<name>B3G459_ADIVA</name>
<dbReference type="SUPFAM" id="SSF81321">
    <property type="entry name" value="Family A G protein-coupled receptor-like"/>
    <property type="match status" value="1"/>
</dbReference>
<feature type="transmembrane region" description="Helical" evidence="5">
    <location>
        <begin position="266"/>
        <end position="283"/>
    </location>
</feature>
<evidence type="ECO:0000256" key="5">
    <source>
        <dbReference type="SAM" id="Phobius"/>
    </source>
</evidence>
<sequence>MSNSTPTTASVTSSEPLAAAYYPLTLVIVGTILNLFTLYILCRPAFRDTKKQPIIYYMRTIAVFDILMLYGWNLDHYLSIEHGFILLTYSMVTCKIFGFLNYFAGQSSAWLRVLVCLDRYVAASRLHRPWYSRQKGVLILIASTIIIITLFNFHFFIFACYYRPNGTINPNAALYKIYPLWDYINLGVYNCAPFIFMVIFNSFVIYHLTSRRRALIIKNHHSQHRAISITLVITTFLFLLMTIPATIVAAFFFTVPTTTLAKTLDSTLYTYHILSCPLYYITFKEFRRECNKLFGCNEINGRVGPNLLTKTAPTHPHSQTNANMLSLKLPTINH</sequence>
<protein>
    <submittedName>
        <fullName evidence="7">Rhodopsin-like protein</fullName>
    </submittedName>
</protein>
<dbReference type="EMBL" id="EU643474">
    <property type="protein sequence ID" value="ACD54607.1"/>
    <property type="molecule type" value="Genomic_DNA"/>
</dbReference>
<keyword evidence="4 5" id="KW-0472">Membrane</keyword>
<dbReference type="Pfam" id="PF00001">
    <property type="entry name" value="7tm_1"/>
    <property type="match status" value="1"/>
</dbReference>
<feature type="transmembrane region" description="Helical" evidence="5">
    <location>
        <begin position="54"/>
        <end position="72"/>
    </location>
</feature>
<proteinExistence type="predicted"/>